<evidence type="ECO:0000256" key="2">
    <source>
        <dbReference type="SAM" id="MobiDB-lite"/>
    </source>
</evidence>
<dbReference type="EMBL" id="CP042187">
    <property type="protein sequence ID" value="QDS69819.1"/>
    <property type="molecule type" value="Genomic_DNA"/>
</dbReference>
<dbReference type="Proteomes" id="UP000316270">
    <property type="component" value="Chromosome 3"/>
</dbReference>
<dbReference type="InterPro" id="IPR038906">
    <property type="entry name" value="TTC36"/>
</dbReference>
<evidence type="ECO:0000313" key="4">
    <source>
        <dbReference type="Proteomes" id="UP000316270"/>
    </source>
</evidence>
<keyword evidence="4" id="KW-1185">Reference proteome</keyword>
<organism evidence="3 4">
    <name type="scientific">Venturia effusa</name>
    <dbReference type="NCBI Taxonomy" id="50376"/>
    <lineage>
        <taxon>Eukaryota</taxon>
        <taxon>Fungi</taxon>
        <taxon>Dikarya</taxon>
        <taxon>Ascomycota</taxon>
        <taxon>Pezizomycotina</taxon>
        <taxon>Dothideomycetes</taxon>
        <taxon>Pleosporomycetidae</taxon>
        <taxon>Venturiales</taxon>
        <taxon>Venturiaceae</taxon>
        <taxon>Venturia</taxon>
    </lineage>
</organism>
<dbReference type="PANTHER" id="PTHR21405:SF0">
    <property type="entry name" value="TETRATRICOPEPTIDE REPEAT PROTEIN 36"/>
    <property type="match status" value="1"/>
</dbReference>
<reference evidence="3 4" key="1">
    <citation type="submission" date="2019-07" db="EMBL/GenBank/DDBJ databases">
        <title>Finished genome of Venturia effusa.</title>
        <authorList>
            <person name="Young C.A."/>
            <person name="Cox M.P."/>
            <person name="Ganley A.R.D."/>
            <person name="David W.J."/>
        </authorList>
    </citation>
    <scope>NUCLEOTIDE SEQUENCE [LARGE SCALE GENOMIC DNA]</scope>
    <source>
        <strain evidence="4">albino</strain>
    </source>
</reference>
<dbReference type="OrthoDB" id="539634at2759"/>
<dbReference type="GO" id="GO:0006570">
    <property type="term" value="P:tyrosine metabolic process"/>
    <property type="evidence" value="ECO:0007669"/>
    <property type="project" value="TreeGrafter"/>
</dbReference>
<evidence type="ECO:0000313" key="3">
    <source>
        <dbReference type="EMBL" id="QDS69819.1"/>
    </source>
</evidence>
<dbReference type="AlphaFoldDB" id="A0A517L2F4"/>
<feature type="compositionally biased region" description="Basic and acidic residues" evidence="2">
    <location>
        <begin position="78"/>
        <end position="92"/>
    </location>
</feature>
<name>A0A517L2F4_9PEZI</name>
<dbReference type="PANTHER" id="PTHR21405">
    <property type="entry name" value="CDNA SEQUENCE BC021608"/>
    <property type="match status" value="1"/>
</dbReference>
<protein>
    <submittedName>
        <fullName evidence="3">Uncharacterized protein</fullName>
    </submittedName>
</protein>
<feature type="region of interest" description="Disordered" evidence="2">
    <location>
        <begin position="68"/>
        <end position="92"/>
    </location>
</feature>
<accession>A0A517L2F4</accession>
<gene>
    <name evidence="3" type="ORF">FKW77_010515</name>
</gene>
<dbReference type="STRING" id="50376.A0A517L2F4"/>
<proteinExistence type="inferred from homology"/>
<evidence type="ECO:0000256" key="1">
    <source>
        <dbReference type="ARBA" id="ARBA00006995"/>
    </source>
</evidence>
<comment type="similarity">
    <text evidence="1">Belongs to the TTC36 family.</text>
</comment>
<sequence>MTKLDLSKNDAKILDAVFDPESSTSSANIEIDPLLPSDPHITDSTLLAALRAQELFAIRRVEHITEFAPSSPRSSMSSDHREEDGPDDKDTPYAEALSILNTIVEEHPTYASVYNNRAQLHRWRYGDKSTLVQPQPHNHAAAVAIANALRDADTAIKLATPVSIPRKVSPSQGRLLAQAWTQRAAICWQAAKNLSMHGWSVVDSQTDALPWQAWDKTNFEEEASRCFHMAGLYGSEVGRAMSVIANPHARLCGNIVKEAMKRERCEV</sequence>